<sequence>MYQQMPEEYDMNMQEFPSKRGYSDSPGCINTSQRPYSSPLNSRQIVNATSERINRPLYISDYQNMYDQYGRISYPTFQSTPTNSNIPYLNYSEHDPEVDPNLSWIPKYSPNLLIGQGEPRSHHSAYNSSHHQESTIKSSRHESIIEWFDRTVEAELQKRRTGSSVGENLVNLSPSSHPSKSLQGNPILYEASTAGIDIEGKLQPGQDTELLDAVDKLAKAEAMIAFEGAIKAAEKAAANAPPELAEEAAAAGAKGFQAELTGLVKQEIPGIKPIEVIGYVGITRPKKPKKSNFVK</sequence>
<feature type="compositionally biased region" description="Polar residues" evidence="1">
    <location>
        <begin position="28"/>
        <end position="40"/>
    </location>
</feature>
<feature type="region of interest" description="Disordered" evidence="1">
    <location>
        <begin position="116"/>
        <end position="136"/>
    </location>
</feature>
<comment type="caution">
    <text evidence="2">The sequence shown here is derived from an EMBL/GenBank/DDBJ whole genome shotgun (WGS) entry which is preliminary data.</text>
</comment>
<reference evidence="2" key="1">
    <citation type="submission" date="2019-08" db="EMBL/GenBank/DDBJ databases">
        <title>The genome of the North American firefly Photinus pyralis.</title>
        <authorList>
            <consortium name="Photinus pyralis genome working group"/>
            <person name="Fallon T.R."/>
            <person name="Sander Lower S.E."/>
            <person name="Weng J.-K."/>
        </authorList>
    </citation>
    <scope>NUCLEOTIDE SEQUENCE</scope>
    <source>
        <strain evidence="2">TRF0915ILg1</strain>
        <tissue evidence="2">Whole body</tissue>
    </source>
</reference>
<feature type="region of interest" description="Disordered" evidence="1">
    <location>
        <begin position="20"/>
        <end position="40"/>
    </location>
</feature>
<proteinExistence type="predicted"/>
<keyword evidence="3" id="KW-1185">Reference proteome</keyword>
<dbReference type="OrthoDB" id="7692348at2759"/>
<evidence type="ECO:0000313" key="2">
    <source>
        <dbReference type="EMBL" id="KAF2899685.1"/>
    </source>
</evidence>
<dbReference type="AlphaFoldDB" id="A0A8K0GCI7"/>
<organism evidence="2 3">
    <name type="scientific">Ignelater luminosus</name>
    <name type="common">Cucubano</name>
    <name type="synonym">Pyrophorus luminosus</name>
    <dbReference type="NCBI Taxonomy" id="2038154"/>
    <lineage>
        <taxon>Eukaryota</taxon>
        <taxon>Metazoa</taxon>
        <taxon>Ecdysozoa</taxon>
        <taxon>Arthropoda</taxon>
        <taxon>Hexapoda</taxon>
        <taxon>Insecta</taxon>
        <taxon>Pterygota</taxon>
        <taxon>Neoptera</taxon>
        <taxon>Endopterygota</taxon>
        <taxon>Coleoptera</taxon>
        <taxon>Polyphaga</taxon>
        <taxon>Elateriformia</taxon>
        <taxon>Elateroidea</taxon>
        <taxon>Elateridae</taxon>
        <taxon>Agrypninae</taxon>
        <taxon>Pyrophorini</taxon>
        <taxon>Ignelater</taxon>
    </lineage>
</organism>
<dbReference type="EMBL" id="VTPC01002685">
    <property type="protein sequence ID" value="KAF2899685.1"/>
    <property type="molecule type" value="Genomic_DNA"/>
</dbReference>
<evidence type="ECO:0000256" key="1">
    <source>
        <dbReference type="SAM" id="MobiDB-lite"/>
    </source>
</evidence>
<evidence type="ECO:0000313" key="3">
    <source>
        <dbReference type="Proteomes" id="UP000801492"/>
    </source>
</evidence>
<name>A0A8K0GCI7_IGNLU</name>
<protein>
    <submittedName>
        <fullName evidence="2">Uncharacterized protein</fullName>
    </submittedName>
</protein>
<gene>
    <name evidence="2" type="ORF">ILUMI_06492</name>
</gene>
<dbReference type="Proteomes" id="UP000801492">
    <property type="component" value="Unassembled WGS sequence"/>
</dbReference>
<accession>A0A8K0GCI7</accession>